<evidence type="ECO:0000313" key="3">
    <source>
        <dbReference type="Proteomes" id="UP000613512"/>
    </source>
</evidence>
<gene>
    <name evidence="2" type="ORF">GCM10008025_28100</name>
</gene>
<protein>
    <recommendedName>
        <fullName evidence="4">DUF1538 domain-containing protein</fullName>
    </recommendedName>
</protein>
<dbReference type="AlphaFoldDB" id="A0A916WBM0"/>
<dbReference type="Pfam" id="PF07556">
    <property type="entry name" value="DUF1538"/>
    <property type="match status" value="1"/>
</dbReference>
<evidence type="ECO:0000256" key="1">
    <source>
        <dbReference type="SAM" id="Phobius"/>
    </source>
</evidence>
<feature type="transmembrane region" description="Helical" evidence="1">
    <location>
        <begin position="124"/>
        <end position="144"/>
    </location>
</feature>
<reference evidence="2" key="2">
    <citation type="submission" date="2020-09" db="EMBL/GenBank/DDBJ databases">
        <authorList>
            <person name="Sun Q."/>
            <person name="Zhou Y."/>
        </authorList>
    </citation>
    <scope>NUCLEOTIDE SEQUENCE</scope>
    <source>
        <strain evidence="2">CGMCC 1.12408</strain>
    </source>
</reference>
<comment type="caution">
    <text evidence="2">The sequence shown here is derived from an EMBL/GenBank/DDBJ whole genome shotgun (WGS) entry which is preliminary data.</text>
</comment>
<feature type="transmembrane region" description="Helical" evidence="1">
    <location>
        <begin position="83"/>
        <end position="103"/>
    </location>
</feature>
<keyword evidence="1" id="KW-1133">Transmembrane helix</keyword>
<sequence>MSLHIFEGFSDVLLEVLSALTPLAILFLFFQIIFLKLPMRRIFDIGVGFLLTFLGLSIFLQGVHIGFLPVGEIMGQKLGSLSYKWILLPVGFVIGFFVVYAEPAVAVLTKQVEKVSGGYIPGKILLYTLSIGVGLAIVCAFIRIFLGISLWYFIVPGYIIALIMVKFSSKTFTSIAFDSGGVATGPMTATFLLALFVGVAGVTDGRDPLLDGFGMVALVALAPILSVLTLGILYGRKEKKQNAQNEAESKAYYHDR</sequence>
<accession>A0A916WBM0</accession>
<feature type="transmembrane region" description="Helical" evidence="1">
    <location>
        <begin position="180"/>
        <end position="201"/>
    </location>
</feature>
<dbReference type="EMBL" id="BMEY01000015">
    <property type="protein sequence ID" value="GGA83319.1"/>
    <property type="molecule type" value="Genomic_DNA"/>
</dbReference>
<evidence type="ECO:0008006" key="4">
    <source>
        <dbReference type="Google" id="ProtNLM"/>
    </source>
</evidence>
<dbReference type="InterPro" id="IPR011435">
    <property type="entry name" value="UmpAB"/>
</dbReference>
<feature type="transmembrane region" description="Helical" evidence="1">
    <location>
        <begin position="12"/>
        <end position="35"/>
    </location>
</feature>
<name>A0A916WBM0_9BACI</name>
<organism evidence="2 3">
    <name type="scientific">Ornithinibacillus halotolerans</name>
    <dbReference type="NCBI Taxonomy" id="1274357"/>
    <lineage>
        <taxon>Bacteria</taxon>
        <taxon>Bacillati</taxon>
        <taxon>Bacillota</taxon>
        <taxon>Bacilli</taxon>
        <taxon>Bacillales</taxon>
        <taxon>Bacillaceae</taxon>
        <taxon>Ornithinibacillus</taxon>
    </lineage>
</organism>
<keyword evidence="3" id="KW-1185">Reference proteome</keyword>
<evidence type="ECO:0000313" key="2">
    <source>
        <dbReference type="EMBL" id="GGA83319.1"/>
    </source>
</evidence>
<feature type="transmembrane region" description="Helical" evidence="1">
    <location>
        <begin position="213"/>
        <end position="234"/>
    </location>
</feature>
<dbReference type="Proteomes" id="UP000613512">
    <property type="component" value="Unassembled WGS sequence"/>
</dbReference>
<feature type="transmembrane region" description="Helical" evidence="1">
    <location>
        <begin position="150"/>
        <end position="168"/>
    </location>
</feature>
<keyword evidence="1" id="KW-0472">Membrane</keyword>
<proteinExistence type="predicted"/>
<reference evidence="2" key="1">
    <citation type="journal article" date="2014" name="Int. J. Syst. Evol. Microbiol.">
        <title>Complete genome sequence of Corynebacterium casei LMG S-19264T (=DSM 44701T), isolated from a smear-ripened cheese.</title>
        <authorList>
            <consortium name="US DOE Joint Genome Institute (JGI-PGF)"/>
            <person name="Walter F."/>
            <person name="Albersmeier A."/>
            <person name="Kalinowski J."/>
            <person name="Ruckert C."/>
        </authorList>
    </citation>
    <scope>NUCLEOTIDE SEQUENCE</scope>
    <source>
        <strain evidence="2">CGMCC 1.12408</strain>
    </source>
</reference>
<dbReference type="RefSeq" id="WP_188385303.1">
    <property type="nucleotide sequence ID" value="NZ_BMEY01000015.1"/>
</dbReference>
<feature type="transmembrane region" description="Helical" evidence="1">
    <location>
        <begin position="42"/>
        <end position="63"/>
    </location>
</feature>
<keyword evidence="1" id="KW-0812">Transmembrane</keyword>